<evidence type="ECO:0000256" key="3">
    <source>
        <dbReference type="ARBA" id="ARBA00022475"/>
    </source>
</evidence>
<feature type="domain" description="Mechanosensitive ion channel MscS" evidence="8">
    <location>
        <begin position="102"/>
        <end position="166"/>
    </location>
</feature>
<evidence type="ECO:0000313" key="11">
    <source>
        <dbReference type="Proteomes" id="UP001151133"/>
    </source>
</evidence>
<sequence length="280" mass="31494">MINLLKDFRLIVAIVIILIITIVLATIIDKLFMRFIRRRLGINDFDSTGYKFLKHLVITIIYILGIAFALIQIPEFKVIGHSLLAGAGVISVIAGLASQQALSNIMSGIFLVIFKPFRINDKITINNFSGIVEDINLRQVVLKDMENNRIIIPNSVISNQIILNTNMNDSKCCKIIEIGIGYDSDIDKALDIMKEEVAKHPLFIDTRTAANKKNNAPLVVARVVALKDSSVNLKVWAWAKDATDGFVMYCDLLHSIKKRFDTEKIEIPFPQQVITLKKED</sequence>
<dbReference type="GO" id="GO:0008381">
    <property type="term" value="F:mechanosensitive monoatomic ion channel activity"/>
    <property type="evidence" value="ECO:0007669"/>
    <property type="project" value="InterPro"/>
</dbReference>
<evidence type="ECO:0000256" key="6">
    <source>
        <dbReference type="ARBA" id="ARBA00023136"/>
    </source>
</evidence>
<evidence type="ECO:0000259" key="8">
    <source>
        <dbReference type="Pfam" id="PF00924"/>
    </source>
</evidence>
<evidence type="ECO:0000256" key="5">
    <source>
        <dbReference type="ARBA" id="ARBA00022989"/>
    </source>
</evidence>
<evidence type="ECO:0000256" key="1">
    <source>
        <dbReference type="ARBA" id="ARBA00004651"/>
    </source>
</evidence>
<dbReference type="Pfam" id="PF21082">
    <property type="entry name" value="MS_channel_3rd"/>
    <property type="match status" value="1"/>
</dbReference>
<dbReference type="InterPro" id="IPR045275">
    <property type="entry name" value="MscS_archaea/bacteria_type"/>
</dbReference>
<evidence type="ECO:0000256" key="4">
    <source>
        <dbReference type="ARBA" id="ARBA00022692"/>
    </source>
</evidence>
<keyword evidence="5 7" id="KW-1133">Transmembrane helix</keyword>
<feature type="transmembrane region" description="Helical" evidence="7">
    <location>
        <begin position="79"/>
        <end position="97"/>
    </location>
</feature>
<comment type="similarity">
    <text evidence="2">Belongs to the MscS (TC 1.A.23) family.</text>
</comment>
<dbReference type="InterPro" id="IPR023408">
    <property type="entry name" value="MscS_beta-dom_sf"/>
</dbReference>
<proteinExistence type="inferred from homology"/>
<dbReference type="EMBL" id="JAOZEV010000003">
    <property type="protein sequence ID" value="MCV9931587.1"/>
    <property type="molecule type" value="Genomic_DNA"/>
</dbReference>
<comment type="subcellular location">
    <subcellularLocation>
        <location evidence="1">Cell membrane</location>
        <topology evidence="1">Multi-pass membrane protein</topology>
    </subcellularLocation>
</comment>
<keyword evidence="11" id="KW-1185">Reference proteome</keyword>
<keyword evidence="6 7" id="KW-0472">Membrane</keyword>
<evidence type="ECO:0000259" key="9">
    <source>
        <dbReference type="Pfam" id="PF21082"/>
    </source>
</evidence>
<evidence type="ECO:0000313" key="10">
    <source>
        <dbReference type="EMBL" id="MCV9931587.1"/>
    </source>
</evidence>
<organism evidence="10 11">
    <name type="scientific">Flavobacterium frigoritolerans</name>
    <dbReference type="NCBI Taxonomy" id="2987686"/>
    <lineage>
        <taxon>Bacteria</taxon>
        <taxon>Pseudomonadati</taxon>
        <taxon>Bacteroidota</taxon>
        <taxon>Flavobacteriia</taxon>
        <taxon>Flavobacteriales</taxon>
        <taxon>Flavobacteriaceae</taxon>
        <taxon>Flavobacterium</taxon>
    </lineage>
</organism>
<dbReference type="SUPFAM" id="SSF50182">
    <property type="entry name" value="Sm-like ribonucleoproteins"/>
    <property type="match status" value="1"/>
</dbReference>
<comment type="caution">
    <text evidence="10">The sequence shown here is derived from an EMBL/GenBank/DDBJ whole genome shotgun (WGS) entry which is preliminary data.</text>
</comment>
<dbReference type="AlphaFoldDB" id="A0A9X3C7K6"/>
<feature type="transmembrane region" description="Helical" evidence="7">
    <location>
        <begin position="52"/>
        <end position="73"/>
    </location>
</feature>
<evidence type="ECO:0000256" key="2">
    <source>
        <dbReference type="ARBA" id="ARBA00008017"/>
    </source>
</evidence>
<dbReference type="GO" id="GO:0005886">
    <property type="term" value="C:plasma membrane"/>
    <property type="evidence" value="ECO:0007669"/>
    <property type="project" value="UniProtKB-SubCell"/>
</dbReference>
<name>A0A9X3C7K6_9FLAO</name>
<dbReference type="SUPFAM" id="SSF82861">
    <property type="entry name" value="Mechanosensitive channel protein MscS (YggB), transmembrane region"/>
    <property type="match status" value="1"/>
</dbReference>
<dbReference type="InterPro" id="IPR049278">
    <property type="entry name" value="MS_channel_C"/>
</dbReference>
<dbReference type="Gene3D" id="2.30.30.60">
    <property type="match status" value="1"/>
</dbReference>
<accession>A0A9X3C7K6</accession>
<evidence type="ECO:0000256" key="7">
    <source>
        <dbReference type="SAM" id="Phobius"/>
    </source>
</evidence>
<feature type="domain" description="Mechanosensitive ion channel MscS C-terminal" evidence="9">
    <location>
        <begin position="176"/>
        <end position="267"/>
    </location>
</feature>
<dbReference type="RefSeq" id="WP_264285915.1">
    <property type="nucleotide sequence ID" value="NZ_JAOZEV010000003.1"/>
</dbReference>
<keyword evidence="4 7" id="KW-0812">Transmembrane</keyword>
<feature type="transmembrane region" description="Helical" evidence="7">
    <location>
        <begin position="12"/>
        <end position="32"/>
    </location>
</feature>
<dbReference type="Proteomes" id="UP001151133">
    <property type="component" value="Unassembled WGS sequence"/>
</dbReference>
<dbReference type="SUPFAM" id="SSF82689">
    <property type="entry name" value="Mechanosensitive channel protein MscS (YggB), C-terminal domain"/>
    <property type="match status" value="1"/>
</dbReference>
<dbReference type="PANTHER" id="PTHR30221:SF1">
    <property type="entry name" value="SMALL-CONDUCTANCE MECHANOSENSITIVE CHANNEL"/>
    <property type="match status" value="1"/>
</dbReference>
<reference evidence="10" key="1">
    <citation type="submission" date="2022-10" db="EMBL/GenBank/DDBJ databases">
        <title>Two novel species of Flavobacterium.</title>
        <authorList>
            <person name="Liu Q."/>
            <person name="Xin Y.-H."/>
        </authorList>
    </citation>
    <scope>NUCLEOTIDE SEQUENCE</scope>
    <source>
        <strain evidence="10">LS1R47</strain>
    </source>
</reference>
<dbReference type="InterPro" id="IPR011066">
    <property type="entry name" value="MscS_channel_C_sf"/>
</dbReference>
<dbReference type="Pfam" id="PF00924">
    <property type="entry name" value="MS_channel_2nd"/>
    <property type="match status" value="1"/>
</dbReference>
<dbReference type="InterPro" id="IPR011014">
    <property type="entry name" value="MscS_channel_TM-2"/>
</dbReference>
<gene>
    <name evidence="10" type="ORF">OIU80_04780</name>
</gene>
<dbReference type="PANTHER" id="PTHR30221">
    <property type="entry name" value="SMALL-CONDUCTANCE MECHANOSENSITIVE CHANNEL"/>
    <property type="match status" value="1"/>
</dbReference>
<dbReference type="InterPro" id="IPR006685">
    <property type="entry name" value="MscS_channel_2nd"/>
</dbReference>
<dbReference type="Gene3D" id="3.30.70.100">
    <property type="match status" value="1"/>
</dbReference>
<protein>
    <submittedName>
        <fullName evidence="10">Mechanosensitive ion channel family protein</fullName>
    </submittedName>
</protein>
<keyword evidence="3" id="KW-1003">Cell membrane</keyword>
<dbReference type="InterPro" id="IPR010920">
    <property type="entry name" value="LSM_dom_sf"/>
</dbReference>
<dbReference type="Gene3D" id="1.10.287.1260">
    <property type="match status" value="1"/>
</dbReference>